<evidence type="ECO:0000256" key="3">
    <source>
        <dbReference type="ARBA" id="ARBA00022833"/>
    </source>
</evidence>
<feature type="region of interest" description="Disordered" evidence="8">
    <location>
        <begin position="70"/>
        <end position="94"/>
    </location>
</feature>
<dbReference type="CDD" id="cd12458">
    <property type="entry name" value="RRM_AtC3H46_like"/>
    <property type="match status" value="1"/>
</dbReference>
<comment type="caution">
    <text evidence="11">The sequence shown here is derived from an EMBL/GenBank/DDBJ whole genome shotgun (WGS) entry which is preliminary data.</text>
</comment>
<dbReference type="CDD" id="cd22541">
    <property type="entry name" value="SP5_N"/>
    <property type="match status" value="1"/>
</dbReference>
<dbReference type="STRING" id="93759.A0A1R3KB07"/>
<evidence type="ECO:0000259" key="9">
    <source>
        <dbReference type="PROSITE" id="PS50102"/>
    </source>
</evidence>
<dbReference type="Gene3D" id="4.10.1000.10">
    <property type="entry name" value="Zinc finger, CCCH-type"/>
    <property type="match status" value="1"/>
</dbReference>
<organism evidence="11 12">
    <name type="scientific">Corchorus olitorius</name>
    <dbReference type="NCBI Taxonomy" id="93759"/>
    <lineage>
        <taxon>Eukaryota</taxon>
        <taxon>Viridiplantae</taxon>
        <taxon>Streptophyta</taxon>
        <taxon>Embryophyta</taxon>
        <taxon>Tracheophyta</taxon>
        <taxon>Spermatophyta</taxon>
        <taxon>Magnoliopsida</taxon>
        <taxon>eudicotyledons</taxon>
        <taxon>Gunneridae</taxon>
        <taxon>Pentapetalae</taxon>
        <taxon>rosids</taxon>
        <taxon>malvids</taxon>
        <taxon>Malvales</taxon>
        <taxon>Malvaceae</taxon>
        <taxon>Grewioideae</taxon>
        <taxon>Apeibeae</taxon>
        <taxon>Corchorus</taxon>
    </lineage>
</organism>
<keyword evidence="1 7" id="KW-0479">Metal-binding</keyword>
<dbReference type="SMART" id="SM00360">
    <property type="entry name" value="RRM"/>
    <property type="match status" value="1"/>
</dbReference>
<dbReference type="OrthoDB" id="1914176at2759"/>
<evidence type="ECO:0000256" key="6">
    <source>
        <dbReference type="PROSITE-ProRule" id="PRU00176"/>
    </source>
</evidence>
<dbReference type="Proteomes" id="UP000187203">
    <property type="component" value="Unassembled WGS sequence"/>
</dbReference>
<proteinExistence type="predicted"/>
<feature type="zinc finger region" description="C3H1-type" evidence="7">
    <location>
        <begin position="186"/>
        <end position="213"/>
    </location>
</feature>
<evidence type="ECO:0000256" key="5">
    <source>
        <dbReference type="ARBA" id="ARBA00023125"/>
    </source>
</evidence>
<gene>
    <name evidence="11" type="ORF">COLO4_09788</name>
</gene>
<evidence type="ECO:0000313" key="11">
    <source>
        <dbReference type="EMBL" id="OMP04280.1"/>
    </source>
</evidence>
<keyword evidence="5" id="KW-0238">DNA-binding</keyword>
<dbReference type="EMBL" id="AWUE01014269">
    <property type="protein sequence ID" value="OMP04280.1"/>
    <property type="molecule type" value="Genomic_DNA"/>
</dbReference>
<sequence>MEFSDYTKVLYNRIKKLEPENASKIIGYLLLQERGDQDIVQLAMCPDMVIQEVIYKAKADLQQLALKSGSPPISPSMNSAPAPGSEFPSEFTPFSPPVSSRPFLSPRNMQVTSPYWEQQLAASAKHNSDFMPSGYMDELQSQSQFLGLEEQMESLNLGNGGFSSDYCYSDPALGVRTGRRHQNLAEFPVKTCHYFNKGFCKHGSNCRYFHGQVSDNFPQMFSHNSMDSAVNEETLYSLEKLEVELVELLKTRREVSIASLPLLYYEKYGKVLQADGYLTESQRHGKAGYSLTKLLARLKNSIRVIDKPHGQHSVILAEDAPKYIDYRNDRNNDLGPGGSGSRQIYLTFPAESTFSEDDVSNYFSSFGQVEDVRIPCQQKRMFGFVTFVSADTVKMILHKGNPHYVCGARVLVKPYREKSKLVDRKYQERIESPMYYSPQYVDMESELHPIPRGYATTRLFRKQYIEEPEQIFELERRRPSEMHLAHKPLANQSFFGYSIDGLKVSDFNYLFEAFSPTAASDEKTKHVETNNNTDQECEGINLPDSPFASK</sequence>
<dbReference type="GO" id="GO:0003677">
    <property type="term" value="F:DNA binding"/>
    <property type="evidence" value="ECO:0007669"/>
    <property type="project" value="UniProtKB-KW"/>
</dbReference>
<keyword evidence="3 7" id="KW-0862">Zinc</keyword>
<dbReference type="InterPro" id="IPR034365">
    <property type="entry name" value="AtC3H46-like_RRM"/>
</dbReference>
<feature type="domain" description="C3H1-type" evidence="10">
    <location>
        <begin position="186"/>
        <end position="213"/>
    </location>
</feature>
<feature type="compositionally biased region" description="Low complexity" evidence="8">
    <location>
        <begin position="83"/>
        <end position="94"/>
    </location>
</feature>
<dbReference type="PROSITE" id="PS50102">
    <property type="entry name" value="RRM"/>
    <property type="match status" value="1"/>
</dbReference>
<evidence type="ECO:0000313" key="12">
    <source>
        <dbReference type="Proteomes" id="UP000187203"/>
    </source>
</evidence>
<dbReference type="SUPFAM" id="SSF90229">
    <property type="entry name" value="CCCH zinc finger"/>
    <property type="match status" value="1"/>
</dbReference>
<evidence type="ECO:0000256" key="2">
    <source>
        <dbReference type="ARBA" id="ARBA00022771"/>
    </source>
</evidence>
<dbReference type="SUPFAM" id="SSF54928">
    <property type="entry name" value="RNA-binding domain, RBD"/>
    <property type="match status" value="1"/>
</dbReference>
<dbReference type="PANTHER" id="PTHR24009">
    <property type="entry name" value="RNA-BINDING (RRM/RBD/RNP MOTIFS)"/>
    <property type="match status" value="1"/>
</dbReference>
<dbReference type="InterPro" id="IPR000571">
    <property type="entry name" value="Znf_CCCH"/>
</dbReference>
<evidence type="ECO:0008006" key="13">
    <source>
        <dbReference type="Google" id="ProtNLM"/>
    </source>
</evidence>
<dbReference type="PANTHER" id="PTHR24009:SF40">
    <property type="entry name" value="C3H1-TYPE DOMAIN-CONTAINING PROTEIN"/>
    <property type="match status" value="1"/>
</dbReference>
<keyword evidence="12" id="KW-1185">Reference proteome</keyword>
<dbReference type="InterPro" id="IPR056276">
    <property type="entry name" value="AtC3H46-like_PABC-like"/>
</dbReference>
<evidence type="ECO:0000256" key="8">
    <source>
        <dbReference type="SAM" id="MobiDB-lite"/>
    </source>
</evidence>
<dbReference type="InterPro" id="IPR000504">
    <property type="entry name" value="RRM_dom"/>
</dbReference>
<keyword evidence="2 7" id="KW-0863">Zinc-finger</keyword>
<name>A0A1R3KB07_9ROSI</name>
<accession>A0A1R3KB07</accession>
<evidence type="ECO:0000259" key="10">
    <source>
        <dbReference type="PROSITE" id="PS50103"/>
    </source>
</evidence>
<dbReference type="AlphaFoldDB" id="A0A1R3KB07"/>
<dbReference type="GO" id="GO:0003723">
    <property type="term" value="F:RNA binding"/>
    <property type="evidence" value="ECO:0007669"/>
    <property type="project" value="UniProtKB-UniRule"/>
</dbReference>
<reference evidence="12" key="1">
    <citation type="submission" date="2013-09" db="EMBL/GenBank/DDBJ databases">
        <title>Corchorus olitorius genome sequencing.</title>
        <authorList>
            <person name="Alam M."/>
            <person name="Haque M.S."/>
            <person name="Islam M.S."/>
            <person name="Emdad E.M."/>
            <person name="Islam M.M."/>
            <person name="Ahmed B."/>
            <person name="Halim A."/>
            <person name="Hossen Q.M.M."/>
            <person name="Hossain M.Z."/>
            <person name="Ahmed R."/>
            <person name="Khan M.M."/>
            <person name="Islam R."/>
            <person name="Rashid M.M."/>
            <person name="Khan S.A."/>
            <person name="Rahman M.S."/>
            <person name="Alam M."/>
            <person name="Yahiya A.S."/>
            <person name="Khan M.S."/>
            <person name="Azam M.S."/>
            <person name="Haque T."/>
            <person name="Lashkar M.Z.H."/>
            <person name="Akhand A.I."/>
            <person name="Morshed G."/>
            <person name="Roy S."/>
            <person name="Uddin K.S."/>
            <person name="Rabeya T."/>
            <person name="Hossain A.S."/>
            <person name="Chowdhury A."/>
            <person name="Snigdha A.R."/>
            <person name="Mortoza M.S."/>
            <person name="Matin S.A."/>
            <person name="Hoque S.M.E."/>
            <person name="Islam M.K."/>
            <person name="Roy D.K."/>
            <person name="Haider R."/>
            <person name="Moosa M.M."/>
            <person name="Elias S.M."/>
            <person name="Hasan A.M."/>
            <person name="Jahan S."/>
            <person name="Shafiuddin M."/>
            <person name="Mahmood N."/>
            <person name="Shommy N.S."/>
        </authorList>
    </citation>
    <scope>NUCLEOTIDE SEQUENCE [LARGE SCALE GENOMIC DNA]</scope>
    <source>
        <strain evidence="12">cv. O-4</strain>
    </source>
</reference>
<dbReference type="InterPro" id="IPR035979">
    <property type="entry name" value="RBD_domain_sf"/>
</dbReference>
<dbReference type="PROSITE" id="PS50103">
    <property type="entry name" value="ZF_C3H1"/>
    <property type="match status" value="1"/>
</dbReference>
<evidence type="ECO:0000256" key="4">
    <source>
        <dbReference type="ARBA" id="ARBA00022884"/>
    </source>
</evidence>
<keyword evidence="4 6" id="KW-0694">RNA-binding</keyword>
<evidence type="ECO:0000256" key="7">
    <source>
        <dbReference type="PROSITE-ProRule" id="PRU00723"/>
    </source>
</evidence>
<dbReference type="Pfam" id="PF23182">
    <property type="entry name" value="PABC_AtC3H46"/>
    <property type="match status" value="1"/>
</dbReference>
<dbReference type="Gene3D" id="3.30.70.330">
    <property type="match status" value="1"/>
</dbReference>
<dbReference type="FunFam" id="3.30.70.330:FF:000678">
    <property type="entry name" value="zinc finger CCCH domain-containing protein 53-like isoform X2"/>
    <property type="match status" value="1"/>
</dbReference>
<feature type="domain" description="RRM" evidence="9">
    <location>
        <begin position="342"/>
        <end position="417"/>
    </location>
</feature>
<dbReference type="GO" id="GO:0008270">
    <property type="term" value="F:zinc ion binding"/>
    <property type="evidence" value="ECO:0007669"/>
    <property type="project" value="UniProtKB-KW"/>
</dbReference>
<dbReference type="InterPro" id="IPR012677">
    <property type="entry name" value="Nucleotide-bd_a/b_plait_sf"/>
</dbReference>
<protein>
    <recommendedName>
        <fullName evidence="13">Zinc finger, CCCH-type</fullName>
    </recommendedName>
</protein>
<feature type="region of interest" description="Disordered" evidence="8">
    <location>
        <begin position="520"/>
        <end position="550"/>
    </location>
</feature>
<dbReference type="InterPro" id="IPR036855">
    <property type="entry name" value="Znf_CCCH_sf"/>
</dbReference>
<dbReference type="Pfam" id="PF00076">
    <property type="entry name" value="RRM_1"/>
    <property type="match status" value="1"/>
</dbReference>
<evidence type="ECO:0000256" key="1">
    <source>
        <dbReference type="ARBA" id="ARBA00022723"/>
    </source>
</evidence>